<dbReference type="EC" id="3.1.-.-" evidence="6"/>
<dbReference type="InterPro" id="IPR022907">
    <property type="entry name" value="VapC_family"/>
</dbReference>
<feature type="binding site" evidence="6">
    <location>
        <position position="5"/>
    </location>
    <ligand>
        <name>Mg(2+)</name>
        <dbReference type="ChEBI" id="CHEBI:18420"/>
    </ligand>
</feature>
<dbReference type="GO" id="GO:0004540">
    <property type="term" value="F:RNA nuclease activity"/>
    <property type="evidence" value="ECO:0007669"/>
    <property type="project" value="InterPro"/>
</dbReference>
<evidence type="ECO:0000313" key="8">
    <source>
        <dbReference type="EMBL" id="WOF21525.1"/>
    </source>
</evidence>
<evidence type="ECO:0000256" key="4">
    <source>
        <dbReference type="ARBA" id="ARBA00022801"/>
    </source>
</evidence>
<organism evidence="8 9">
    <name type="scientific">Microbacterium betulae</name>
    <dbReference type="NCBI Taxonomy" id="2981139"/>
    <lineage>
        <taxon>Bacteria</taxon>
        <taxon>Bacillati</taxon>
        <taxon>Actinomycetota</taxon>
        <taxon>Actinomycetes</taxon>
        <taxon>Micrococcales</taxon>
        <taxon>Microbacteriaceae</taxon>
        <taxon>Microbacterium</taxon>
    </lineage>
</organism>
<comment type="cofactor">
    <cofactor evidence="6">
        <name>Mg(2+)</name>
        <dbReference type="ChEBI" id="CHEBI:18420"/>
    </cofactor>
</comment>
<dbReference type="GO" id="GO:0090729">
    <property type="term" value="F:toxin activity"/>
    <property type="evidence" value="ECO:0007669"/>
    <property type="project" value="UniProtKB-KW"/>
</dbReference>
<dbReference type="GO" id="GO:0016787">
    <property type="term" value="F:hydrolase activity"/>
    <property type="evidence" value="ECO:0007669"/>
    <property type="project" value="UniProtKB-KW"/>
</dbReference>
<evidence type="ECO:0000256" key="5">
    <source>
        <dbReference type="ARBA" id="ARBA00022842"/>
    </source>
</evidence>
<keyword evidence="6" id="KW-0800">Toxin</keyword>
<protein>
    <recommendedName>
        <fullName evidence="6">Ribonuclease VapC</fullName>
        <shortName evidence="6">RNase VapC</shortName>
        <ecNumber evidence="6">3.1.-.-</ecNumber>
    </recommendedName>
    <alternativeName>
        <fullName evidence="6">Toxin VapC</fullName>
    </alternativeName>
</protein>
<keyword evidence="9" id="KW-1185">Reference proteome</keyword>
<sequence>MIVLDASVMIAHMVGGDAHAERAFEILDTEDELMLHPMTAAESLVGPVRVGREAEALAVLTRLGVERHVPADDEPVELARLRAETGLRLPGCCVLAAALVEGASLATFDTRLARAARERGVDVIGADEEPAAG</sequence>
<evidence type="ECO:0000256" key="3">
    <source>
        <dbReference type="ARBA" id="ARBA00022723"/>
    </source>
</evidence>
<dbReference type="RefSeq" id="WP_317138001.1">
    <property type="nucleotide sequence ID" value="NZ_CP118157.1"/>
</dbReference>
<evidence type="ECO:0000313" key="9">
    <source>
        <dbReference type="Proteomes" id="UP001305498"/>
    </source>
</evidence>
<evidence type="ECO:0000256" key="2">
    <source>
        <dbReference type="ARBA" id="ARBA00022722"/>
    </source>
</evidence>
<gene>
    <name evidence="6" type="primary">vapC</name>
    <name evidence="8" type="ORF">N8K70_08945</name>
</gene>
<dbReference type="Proteomes" id="UP001305498">
    <property type="component" value="Chromosome"/>
</dbReference>
<evidence type="ECO:0000259" key="7">
    <source>
        <dbReference type="Pfam" id="PF01850"/>
    </source>
</evidence>
<dbReference type="SUPFAM" id="SSF88723">
    <property type="entry name" value="PIN domain-like"/>
    <property type="match status" value="1"/>
</dbReference>
<comment type="function">
    <text evidence="6">Toxic component of a toxin-antitoxin (TA) system. An RNase.</text>
</comment>
<dbReference type="Pfam" id="PF01850">
    <property type="entry name" value="PIN"/>
    <property type="match status" value="1"/>
</dbReference>
<reference evidence="8 9" key="1">
    <citation type="submission" date="2023-02" db="EMBL/GenBank/DDBJ databases">
        <title>Microbacterium betulae sp. nov., isolated from birch wood.</title>
        <authorList>
            <person name="Pasciak M."/>
            <person name="Pawlik K.J."/>
            <person name="Martynowski D."/>
            <person name="Laczmanski L."/>
            <person name="Ciekot J."/>
            <person name="Szponar B."/>
            <person name="Wojcik-Fatla A."/>
            <person name="Mackiewicz B."/>
            <person name="Farian E."/>
            <person name="Cholewa G."/>
            <person name="Cholewa A."/>
            <person name="Dutkiewicz J."/>
        </authorList>
    </citation>
    <scope>NUCLEOTIDE SEQUENCE [LARGE SCALE GENOMIC DNA]</scope>
    <source>
        <strain evidence="8 9">AB</strain>
    </source>
</reference>
<dbReference type="EMBL" id="CP118157">
    <property type="protein sequence ID" value="WOF21525.1"/>
    <property type="molecule type" value="Genomic_DNA"/>
</dbReference>
<dbReference type="HAMAP" id="MF_00265">
    <property type="entry name" value="VapC_Nob1"/>
    <property type="match status" value="1"/>
</dbReference>
<comment type="caution">
    <text evidence="6">Lacks conserved residue(s) required for the propagation of feature annotation.</text>
</comment>
<proteinExistence type="inferred from homology"/>
<dbReference type="KEGG" id="mbet:N8K70_08945"/>
<dbReference type="Gene3D" id="3.40.50.1010">
    <property type="entry name" value="5'-nuclease"/>
    <property type="match status" value="1"/>
</dbReference>
<keyword evidence="2 6" id="KW-0540">Nuclease</keyword>
<keyword evidence="1 6" id="KW-1277">Toxin-antitoxin system</keyword>
<dbReference type="InterPro" id="IPR029060">
    <property type="entry name" value="PIN-like_dom_sf"/>
</dbReference>
<evidence type="ECO:0000256" key="6">
    <source>
        <dbReference type="HAMAP-Rule" id="MF_00265"/>
    </source>
</evidence>
<dbReference type="AlphaFoldDB" id="A0AA97I5I7"/>
<name>A0AA97I5I7_9MICO</name>
<dbReference type="GO" id="GO:0000287">
    <property type="term" value="F:magnesium ion binding"/>
    <property type="evidence" value="ECO:0007669"/>
    <property type="project" value="UniProtKB-UniRule"/>
</dbReference>
<keyword evidence="4 6" id="KW-0378">Hydrolase</keyword>
<dbReference type="InterPro" id="IPR002716">
    <property type="entry name" value="PIN_dom"/>
</dbReference>
<evidence type="ECO:0000256" key="1">
    <source>
        <dbReference type="ARBA" id="ARBA00022649"/>
    </source>
</evidence>
<comment type="similarity">
    <text evidence="6">Belongs to the PINc/VapC protein family.</text>
</comment>
<accession>A0AA97I5I7</accession>
<feature type="domain" description="PIN" evidence="7">
    <location>
        <begin position="2"/>
        <end position="117"/>
    </location>
</feature>
<keyword evidence="3 6" id="KW-0479">Metal-binding</keyword>
<keyword evidence="5 6" id="KW-0460">Magnesium</keyword>